<evidence type="ECO:0000256" key="1">
    <source>
        <dbReference type="ARBA" id="ARBA00022475"/>
    </source>
</evidence>
<reference evidence="10" key="1">
    <citation type="submission" date="2020-05" db="EMBL/GenBank/DDBJ databases">
        <authorList>
            <person name="Chiriac C."/>
            <person name="Salcher M."/>
            <person name="Ghai R."/>
            <person name="Kavagutti S V."/>
        </authorList>
    </citation>
    <scope>NUCLEOTIDE SEQUENCE</scope>
</reference>
<sequence length="338" mass="36653">MSKAPQVRLALAFTCIALLTFSIFFVRSHPQGPADYLVSNQGDELLVEIPAGASGGDIASILLKAGVIKSTAAFFGLAVTDPRSSSIAPGTHRLSATIPARIALDQLLDSKRIANLVKIAEGSWSSEVFAELEKNGISTKDIHKSVLQVKLPSGITSLEGTFFPAQYSFAKGTTAILALQKMVDRFTEEAKASGIYSGTSDFSFQSLLTIASLVQAEGDEKDFGKISQVIRNRLKLGMPLEFDTSIHFIKKVRGQIFLSTASTKIPSLYNTYLHTGLPPGAIGNPGRKAMDAAITPESGDWIFFITVAPGDTRFTSKYSEFSRWKSEYERNLRNGVFK</sequence>
<dbReference type="EMBL" id="CAFBQL010000002">
    <property type="protein sequence ID" value="CAB5055136.1"/>
    <property type="molecule type" value="Genomic_DNA"/>
</dbReference>
<dbReference type="NCBIfam" id="TIGR00247">
    <property type="entry name" value="endolytic transglycosylase MltG"/>
    <property type="match status" value="1"/>
</dbReference>
<keyword evidence="1" id="KW-1003">Cell membrane</keyword>
<organism evidence="10">
    <name type="scientific">freshwater metagenome</name>
    <dbReference type="NCBI Taxonomy" id="449393"/>
    <lineage>
        <taxon>unclassified sequences</taxon>
        <taxon>metagenomes</taxon>
        <taxon>ecological metagenomes</taxon>
    </lineage>
</organism>
<dbReference type="EMBL" id="CAEZWT010000023">
    <property type="protein sequence ID" value="CAB4666998.1"/>
    <property type="molecule type" value="Genomic_DNA"/>
</dbReference>
<evidence type="ECO:0000313" key="9">
    <source>
        <dbReference type="EMBL" id="CAB4911934.1"/>
    </source>
</evidence>
<dbReference type="HAMAP" id="MF_02065">
    <property type="entry name" value="MltG"/>
    <property type="match status" value="1"/>
</dbReference>
<dbReference type="GO" id="GO:0071555">
    <property type="term" value="P:cell wall organization"/>
    <property type="evidence" value="ECO:0007669"/>
    <property type="project" value="UniProtKB-KW"/>
</dbReference>
<keyword evidence="5" id="KW-0456">Lyase</keyword>
<evidence type="ECO:0000256" key="2">
    <source>
        <dbReference type="ARBA" id="ARBA00022692"/>
    </source>
</evidence>
<dbReference type="Pfam" id="PF02618">
    <property type="entry name" value="YceG"/>
    <property type="match status" value="1"/>
</dbReference>
<evidence type="ECO:0000256" key="4">
    <source>
        <dbReference type="ARBA" id="ARBA00023136"/>
    </source>
</evidence>
<dbReference type="EMBL" id="CAFBLE010000002">
    <property type="protein sequence ID" value="CAB4859329.1"/>
    <property type="molecule type" value="Genomic_DNA"/>
</dbReference>
<protein>
    <submittedName>
        <fullName evidence="10">Unannotated protein</fullName>
    </submittedName>
</protein>
<dbReference type="EMBL" id="CAFBMV010000001">
    <property type="protein sequence ID" value="CAB4911934.1"/>
    <property type="molecule type" value="Genomic_DNA"/>
</dbReference>
<keyword evidence="4" id="KW-0472">Membrane</keyword>
<keyword evidence="2" id="KW-0812">Transmembrane</keyword>
<dbReference type="PANTHER" id="PTHR30518">
    <property type="entry name" value="ENDOLYTIC MUREIN TRANSGLYCOSYLASE"/>
    <property type="match status" value="1"/>
</dbReference>
<name>A0A6J7TR25_9ZZZZ</name>
<evidence type="ECO:0000256" key="6">
    <source>
        <dbReference type="ARBA" id="ARBA00023316"/>
    </source>
</evidence>
<dbReference type="AlphaFoldDB" id="A0A6J7TR25"/>
<evidence type="ECO:0000256" key="3">
    <source>
        <dbReference type="ARBA" id="ARBA00022989"/>
    </source>
</evidence>
<evidence type="ECO:0000256" key="5">
    <source>
        <dbReference type="ARBA" id="ARBA00023239"/>
    </source>
</evidence>
<keyword evidence="3" id="KW-1133">Transmembrane helix</keyword>
<dbReference type="PANTHER" id="PTHR30518:SF2">
    <property type="entry name" value="ENDOLYTIC MUREIN TRANSGLYCOSYLASE"/>
    <property type="match status" value="1"/>
</dbReference>
<evidence type="ECO:0000313" key="7">
    <source>
        <dbReference type="EMBL" id="CAB4666998.1"/>
    </source>
</evidence>
<dbReference type="Gene3D" id="3.30.1490.480">
    <property type="entry name" value="Endolytic murein transglycosylase"/>
    <property type="match status" value="1"/>
</dbReference>
<evidence type="ECO:0000313" key="8">
    <source>
        <dbReference type="EMBL" id="CAB4859329.1"/>
    </source>
</evidence>
<gene>
    <name evidence="7" type="ORF">UFOPK2289_00896</name>
    <name evidence="8" type="ORF">UFOPK3346_00382</name>
    <name evidence="9" type="ORF">UFOPK3670_00088</name>
    <name evidence="10" type="ORF">UFOPK4308_00409</name>
</gene>
<evidence type="ECO:0000313" key="10">
    <source>
        <dbReference type="EMBL" id="CAB5055136.1"/>
    </source>
</evidence>
<keyword evidence="6" id="KW-0961">Cell wall biogenesis/degradation</keyword>
<accession>A0A6J7TR25</accession>
<dbReference type="InterPro" id="IPR003770">
    <property type="entry name" value="MLTG-like"/>
</dbReference>
<dbReference type="GO" id="GO:0016829">
    <property type="term" value="F:lyase activity"/>
    <property type="evidence" value="ECO:0007669"/>
    <property type="project" value="UniProtKB-KW"/>
</dbReference>
<proteinExistence type="inferred from homology"/>